<dbReference type="AlphaFoldDB" id="A0A399IIV5"/>
<reference evidence="1 2" key="1">
    <citation type="submission" date="2018-08" db="EMBL/GenBank/DDBJ databases">
        <title>Genome of Clostridium chromiireducens C1, DSM12136.</title>
        <authorList>
            <person name="Xing M."/>
            <person name="Wei Y."/>
            <person name="Ang E.L."/>
            <person name="Zhao H."/>
            <person name="Zhang Y."/>
        </authorList>
    </citation>
    <scope>NUCLEOTIDE SEQUENCE [LARGE SCALE GENOMIC DNA]</scope>
    <source>
        <strain evidence="1 2">C1</strain>
    </source>
</reference>
<organism evidence="1 2">
    <name type="scientific">Clostridium chromiireducens</name>
    <dbReference type="NCBI Taxonomy" id="225345"/>
    <lineage>
        <taxon>Bacteria</taxon>
        <taxon>Bacillati</taxon>
        <taxon>Bacillota</taxon>
        <taxon>Clostridia</taxon>
        <taxon>Eubacteriales</taxon>
        <taxon>Clostridiaceae</taxon>
        <taxon>Clostridium</taxon>
    </lineage>
</organism>
<dbReference type="EMBL" id="QXDJ01000006">
    <property type="protein sequence ID" value="RII32831.1"/>
    <property type="molecule type" value="Genomic_DNA"/>
</dbReference>
<gene>
    <name evidence="1" type="ORF">D2A34_21780</name>
</gene>
<dbReference type="Proteomes" id="UP000265930">
    <property type="component" value="Unassembled WGS sequence"/>
</dbReference>
<accession>A0A399IIV5</accession>
<evidence type="ECO:0000313" key="1">
    <source>
        <dbReference type="EMBL" id="RII32831.1"/>
    </source>
</evidence>
<dbReference type="RefSeq" id="WP_119367906.1">
    <property type="nucleotide sequence ID" value="NZ_QXDJ01000006.1"/>
</dbReference>
<comment type="caution">
    <text evidence="1">The sequence shown here is derived from an EMBL/GenBank/DDBJ whole genome shotgun (WGS) entry which is preliminary data.</text>
</comment>
<evidence type="ECO:0000313" key="2">
    <source>
        <dbReference type="Proteomes" id="UP000265930"/>
    </source>
</evidence>
<name>A0A399IIV5_9CLOT</name>
<proteinExistence type="predicted"/>
<sequence>MGVIKDIADVIVPNAQIRAKSKGISNKEALYKEFKKIGYIRSNKVPGVRRLYEEYKCRFIKQGGLESDRKLLTYEEFKEANEKEDNDDY</sequence>
<protein>
    <submittedName>
        <fullName evidence="1">Uncharacterized protein</fullName>
    </submittedName>
</protein>